<feature type="transmembrane region" description="Helical" evidence="7">
    <location>
        <begin position="162"/>
        <end position="184"/>
    </location>
</feature>
<feature type="transmembrane region" description="Helical" evidence="7">
    <location>
        <begin position="475"/>
        <end position="494"/>
    </location>
</feature>
<feature type="transmembrane region" description="Helical" evidence="7">
    <location>
        <begin position="190"/>
        <end position="207"/>
    </location>
</feature>
<feature type="transmembrane region" description="Helical" evidence="7">
    <location>
        <begin position="48"/>
        <end position="67"/>
    </location>
</feature>
<dbReference type="PANTHER" id="PTHR23511:SF34">
    <property type="entry name" value="SYNAPTIC VESICLE GLYCOPROTEIN 2"/>
    <property type="match status" value="1"/>
</dbReference>
<keyword evidence="5 7" id="KW-1133">Transmembrane helix</keyword>
<dbReference type="SUPFAM" id="SSF103473">
    <property type="entry name" value="MFS general substrate transporter"/>
    <property type="match status" value="1"/>
</dbReference>
<dbReference type="Proteomes" id="UP001228905">
    <property type="component" value="Unassembled WGS sequence"/>
</dbReference>
<feature type="transmembrane region" description="Helical" evidence="7">
    <location>
        <begin position="413"/>
        <end position="433"/>
    </location>
</feature>
<feature type="transmembrane region" description="Helical" evidence="7">
    <location>
        <begin position="126"/>
        <end position="150"/>
    </location>
</feature>
<comment type="caution">
    <text evidence="9">The sequence shown here is derived from an EMBL/GenBank/DDBJ whole genome shotgun (WGS) entry which is preliminary data.</text>
</comment>
<feature type="transmembrane region" description="Helical" evidence="7">
    <location>
        <begin position="382"/>
        <end position="401"/>
    </location>
</feature>
<feature type="transmembrane region" description="Helical" evidence="7">
    <location>
        <begin position="314"/>
        <end position="336"/>
    </location>
</feature>
<feature type="transmembrane region" description="Helical" evidence="7">
    <location>
        <begin position="9"/>
        <end position="28"/>
    </location>
</feature>
<evidence type="ECO:0000256" key="5">
    <source>
        <dbReference type="ARBA" id="ARBA00022989"/>
    </source>
</evidence>
<dbReference type="InterPro" id="IPR011701">
    <property type="entry name" value="MFS"/>
</dbReference>
<accession>A0ABU0IQP6</accession>
<keyword evidence="4 7" id="KW-0812">Transmembrane</keyword>
<dbReference type="PROSITE" id="PS50850">
    <property type="entry name" value="MFS"/>
    <property type="match status" value="1"/>
</dbReference>
<proteinExistence type="inferred from homology"/>
<feature type="transmembrane region" description="Helical" evidence="7">
    <location>
        <begin position="248"/>
        <end position="269"/>
    </location>
</feature>
<dbReference type="EMBL" id="JAUSVS010000003">
    <property type="protein sequence ID" value="MDQ0464333.1"/>
    <property type="molecule type" value="Genomic_DNA"/>
</dbReference>
<protein>
    <submittedName>
        <fullName evidence="9">MFS transporter</fullName>
    </submittedName>
</protein>
<dbReference type="RefSeq" id="WP_307348923.1">
    <property type="nucleotide sequence ID" value="NZ_JAUSVS010000003.1"/>
</dbReference>
<organism evidence="9 10">
    <name type="scientific">Caulobacter ginsengisoli</name>
    <dbReference type="NCBI Taxonomy" id="400775"/>
    <lineage>
        <taxon>Bacteria</taxon>
        <taxon>Pseudomonadati</taxon>
        <taxon>Pseudomonadota</taxon>
        <taxon>Alphaproteobacteria</taxon>
        <taxon>Caulobacterales</taxon>
        <taxon>Caulobacteraceae</taxon>
        <taxon>Caulobacter</taxon>
    </lineage>
</organism>
<feature type="domain" description="Major facilitator superfamily (MFS) profile" evidence="8">
    <location>
        <begin position="96"/>
        <end position="498"/>
    </location>
</feature>
<keyword evidence="6 7" id="KW-0472">Membrane</keyword>
<feature type="transmembrane region" description="Helical" evidence="7">
    <location>
        <begin position="219"/>
        <end position="242"/>
    </location>
</feature>
<keyword evidence="3" id="KW-0813">Transport</keyword>
<name>A0ABU0IQP6_9CAUL</name>
<evidence type="ECO:0000313" key="10">
    <source>
        <dbReference type="Proteomes" id="UP001228905"/>
    </source>
</evidence>
<evidence type="ECO:0000313" key="9">
    <source>
        <dbReference type="EMBL" id="MDQ0464333.1"/>
    </source>
</evidence>
<dbReference type="Pfam" id="PF07690">
    <property type="entry name" value="MFS_1"/>
    <property type="match status" value="1"/>
</dbReference>
<comment type="similarity">
    <text evidence="2">Belongs to the major facilitator superfamily. Sugar transporter (TC 2.A.1.1) family.</text>
</comment>
<evidence type="ECO:0000256" key="2">
    <source>
        <dbReference type="ARBA" id="ARBA00010992"/>
    </source>
</evidence>
<gene>
    <name evidence="9" type="ORF">QO010_002114</name>
</gene>
<sequence>MGSSRVKPLAFWGGCAAVTAGVLLHLPMFWMARHIGWRLADMPMDAGMVSGMGLILLGVAMTAYGLLPDRPLAGAATNLRMSPIEDAPLTPAHWRLMIVLTIALIVDVMKPASLGFVVPGMRAEYGLAKAAVAWLPFAALLGTFVGSLIWGVLADIYGRRATILLSSILFVGTSICGAMPSFAWNIGMCFMMGAAAGGLLPVAYALLAETMPSRHRGWALVIVGGLGAAGGHLAASALSALLQPLFGWRIMWFLNLPTGLLLIAMSGLLPESAKFLMSRGRFDEAMVVLASFGSILRPAGPDPAASAPAAGTGLVLNSVILSVVGLTWSGINFGLLLWLPADLVARGYSIGLTSKLLAQSAAIALPMVFLAALLYSRWSSKGALAAMIGVSAAGALGLILLDLPGFSDIGPVIPITLLIFGSTGLLAVLMPYSSELFPLRVRGRANGLIAGSTKFGGLIAQGASLLAIAPSIAGAEWFLVAALTLSVGLITLFGEETRGRDLRTLDAQIPMAAE</sequence>
<evidence type="ECO:0000256" key="3">
    <source>
        <dbReference type="ARBA" id="ARBA00022448"/>
    </source>
</evidence>
<dbReference type="InterPro" id="IPR020846">
    <property type="entry name" value="MFS_dom"/>
</dbReference>
<evidence type="ECO:0000259" key="8">
    <source>
        <dbReference type="PROSITE" id="PS50850"/>
    </source>
</evidence>
<evidence type="ECO:0000256" key="1">
    <source>
        <dbReference type="ARBA" id="ARBA00004141"/>
    </source>
</evidence>
<evidence type="ECO:0000256" key="7">
    <source>
        <dbReference type="SAM" id="Phobius"/>
    </source>
</evidence>
<dbReference type="PROSITE" id="PS00217">
    <property type="entry name" value="SUGAR_TRANSPORT_2"/>
    <property type="match status" value="1"/>
</dbReference>
<reference evidence="9 10" key="1">
    <citation type="submission" date="2023-07" db="EMBL/GenBank/DDBJ databases">
        <title>Genomic Encyclopedia of Type Strains, Phase IV (KMG-IV): sequencing the most valuable type-strain genomes for metagenomic binning, comparative biology and taxonomic classification.</title>
        <authorList>
            <person name="Goeker M."/>
        </authorList>
    </citation>
    <scope>NUCLEOTIDE SEQUENCE [LARGE SCALE GENOMIC DNA]</scope>
    <source>
        <strain evidence="9 10">DSM 18695</strain>
    </source>
</reference>
<dbReference type="Gene3D" id="1.20.1250.20">
    <property type="entry name" value="MFS general substrate transporter like domains"/>
    <property type="match status" value="2"/>
</dbReference>
<comment type="subcellular location">
    <subcellularLocation>
        <location evidence="1">Membrane</location>
        <topology evidence="1">Multi-pass membrane protein</topology>
    </subcellularLocation>
</comment>
<feature type="transmembrane region" description="Helical" evidence="7">
    <location>
        <begin position="356"/>
        <end position="375"/>
    </location>
</feature>
<evidence type="ECO:0000256" key="6">
    <source>
        <dbReference type="ARBA" id="ARBA00023136"/>
    </source>
</evidence>
<keyword evidence="10" id="KW-1185">Reference proteome</keyword>
<dbReference type="PANTHER" id="PTHR23511">
    <property type="entry name" value="SYNAPTIC VESICLE GLYCOPROTEIN 2"/>
    <property type="match status" value="1"/>
</dbReference>
<feature type="transmembrane region" description="Helical" evidence="7">
    <location>
        <begin position="445"/>
        <end position="469"/>
    </location>
</feature>
<dbReference type="InterPro" id="IPR036259">
    <property type="entry name" value="MFS_trans_sf"/>
</dbReference>
<evidence type="ECO:0000256" key="4">
    <source>
        <dbReference type="ARBA" id="ARBA00022692"/>
    </source>
</evidence>
<dbReference type="InterPro" id="IPR005829">
    <property type="entry name" value="Sugar_transporter_CS"/>
</dbReference>